<gene>
    <name evidence="2" type="ORF">LDB25A_001</name>
</gene>
<dbReference type="CDD" id="cd16402">
    <property type="entry name" value="ParB_N_like_MT"/>
    <property type="match status" value="1"/>
</dbReference>
<dbReference type="InterPro" id="IPR003115">
    <property type="entry name" value="ParB_N"/>
</dbReference>
<dbReference type="Gene3D" id="3.90.1530.10">
    <property type="entry name" value="Conserved hypothetical protein from pyrococcus furiosus pfu- 392566-001, ParB domain"/>
    <property type="match status" value="1"/>
</dbReference>
<dbReference type="InterPro" id="IPR050336">
    <property type="entry name" value="Chromosome_partition/occlusion"/>
</dbReference>
<dbReference type="Pfam" id="PF02195">
    <property type="entry name" value="ParB_N"/>
    <property type="match status" value="1"/>
</dbReference>
<dbReference type="PANTHER" id="PTHR33375">
    <property type="entry name" value="CHROMOSOME-PARTITIONING PROTEIN PARB-RELATED"/>
    <property type="match status" value="1"/>
</dbReference>
<sequence length="141" mass="16083">MGNERMNIVYKKVANLVPYENNPRNNEEAVDYVANSIKVFGFKVPVVVDKDNIVVAGHTRLKACEKLGITEVPCIVAEDLTEDQIKAFRIARKSLYSVMCCPSCVKVSAMGITEYRIQHEIKWNNAVPKLLSPRWRKHIHK</sequence>
<dbReference type="GeneID" id="22112937"/>
<evidence type="ECO:0000313" key="2">
    <source>
        <dbReference type="EMBL" id="AIF54325.1"/>
    </source>
</evidence>
<dbReference type="SUPFAM" id="SSF110849">
    <property type="entry name" value="ParB/Sulfiredoxin"/>
    <property type="match status" value="1"/>
</dbReference>
<dbReference type="PANTHER" id="PTHR33375:SF1">
    <property type="entry name" value="CHROMOSOME-PARTITIONING PROTEIN PARB-RELATED"/>
    <property type="match status" value="1"/>
</dbReference>
<dbReference type="RefSeq" id="YP_009097880.1">
    <property type="nucleotide sequence ID" value="NC_025415.1"/>
</dbReference>
<dbReference type="GO" id="GO:0045881">
    <property type="term" value="P:positive regulation of sporulation resulting in formation of a cellular spore"/>
    <property type="evidence" value="ECO:0007669"/>
    <property type="project" value="TreeGrafter"/>
</dbReference>
<organism evidence="2 3">
    <name type="scientific">Lactobacillus phage Ld25A</name>
    <dbReference type="NCBI Taxonomy" id="1500734"/>
    <lineage>
        <taxon>Viruses</taxon>
        <taxon>Duplodnaviria</taxon>
        <taxon>Heunggongvirae</taxon>
        <taxon>Uroviricota</taxon>
        <taxon>Caudoviricetes</taxon>
        <taxon>Cequinquevirus</taxon>
        <taxon>Cequinquevirus Ld25A</taxon>
    </lineage>
</organism>
<keyword evidence="3" id="KW-1185">Reference proteome</keyword>
<evidence type="ECO:0000313" key="3">
    <source>
        <dbReference type="Proteomes" id="UP000028565"/>
    </source>
</evidence>
<feature type="domain" description="ParB-like N-terminal" evidence="1">
    <location>
        <begin position="9"/>
        <end position="93"/>
    </location>
</feature>
<dbReference type="SMART" id="SM00470">
    <property type="entry name" value="ParB"/>
    <property type="match status" value="1"/>
</dbReference>
<name>A0A075KK15_9CAUD</name>
<accession>A0A075KK15</accession>
<dbReference type="EMBL" id="KJ564036">
    <property type="protein sequence ID" value="AIF54325.1"/>
    <property type="molecule type" value="Genomic_DNA"/>
</dbReference>
<evidence type="ECO:0000259" key="1">
    <source>
        <dbReference type="SMART" id="SM00470"/>
    </source>
</evidence>
<dbReference type="OrthoDB" id="16073at10239"/>
<reference evidence="2 3" key="1">
    <citation type="submission" date="2014-03" db="EMBL/GenBank/DDBJ databases">
        <title>Lactobacillus delbrueckii subsp. bulgaricus Group b Phages.</title>
        <authorList>
            <person name="Casey E.D."/>
            <person name="Mahony J."/>
            <person name="O'Connell-Motherway M."/>
            <person name="Bottacini F."/>
            <person name="Cornelissen A."/>
            <person name="Neve H."/>
            <person name="Heller K."/>
            <person name="Noben J.-P."/>
            <person name="Dal Bello F."/>
            <person name="van Sinderen D."/>
        </authorList>
    </citation>
    <scope>NUCLEOTIDE SEQUENCE [LARGE SCALE GENOMIC DNA]</scope>
</reference>
<dbReference type="GO" id="GO:0007059">
    <property type="term" value="P:chromosome segregation"/>
    <property type="evidence" value="ECO:0007669"/>
    <property type="project" value="TreeGrafter"/>
</dbReference>
<dbReference type="Proteomes" id="UP000028565">
    <property type="component" value="Segment"/>
</dbReference>
<dbReference type="InterPro" id="IPR036086">
    <property type="entry name" value="ParB/Sulfiredoxin_sf"/>
</dbReference>
<proteinExistence type="predicted"/>
<protein>
    <submittedName>
        <fullName evidence="2">Putative ParB nuclease</fullName>
    </submittedName>
</protein>
<dbReference type="KEGG" id="vg:22112937"/>